<keyword evidence="4" id="KW-0233">DNA recombination</keyword>
<sequence>MDALAQDAVQALMAEGESDNTVRSYQAALRYWAAWFAMRYHRSIEMPVPTAAVVQFVVDHAQRKTDSGLSCELPREIDEALVARGFKARLGPPSLATLLHRLSVLSKAHQLHRLANPCQDVAVRELVSKTRRAYAKRGVAPDRKPALTREPLEALLQTCDDSLRGVRDRALLLFAWASGGRRRSEVADARMENLTRVGPAAFVYRLHRSKTDQSGSAAAQADKPVVGMAGVALAAWLARSGVVDGPVFRRVLRGEKLSSSGLASAAVRKIVKERAALAGLADGFSAHSLRSGFVTEAARQNVPMAETMEMTGHASVASVVGYFRTAAAVSSRAAKLLERLDDEPSARASDQP</sequence>
<dbReference type="EMBL" id="AP012320">
    <property type="protein sequence ID" value="BAL95938.1"/>
    <property type="molecule type" value="Genomic_DNA"/>
</dbReference>
<dbReference type="CDD" id="cd00799">
    <property type="entry name" value="INT_Cre_C"/>
    <property type="match status" value="1"/>
</dbReference>
<dbReference type="InterPro" id="IPR013762">
    <property type="entry name" value="Integrase-like_cat_sf"/>
</dbReference>
<evidence type="ECO:0000256" key="1">
    <source>
        <dbReference type="ARBA" id="ARBA00022829"/>
    </source>
</evidence>
<dbReference type="AlphaFoldDB" id="I0HSF1"/>
<dbReference type="GO" id="GO:0006310">
    <property type="term" value="P:DNA recombination"/>
    <property type="evidence" value="ECO:0007669"/>
    <property type="project" value="UniProtKB-KW"/>
</dbReference>
<dbReference type="GO" id="GO:0003677">
    <property type="term" value="F:DNA binding"/>
    <property type="evidence" value="ECO:0007669"/>
    <property type="project" value="UniProtKB-KW"/>
</dbReference>
<dbReference type="STRING" id="983917.RGE_25990"/>
<dbReference type="InterPro" id="IPR050090">
    <property type="entry name" value="Tyrosine_recombinase_XerCD"/>
</dbReference>
<accession>I0HSF1</accession>
<dbReference type="InterPro" id="IPR011010">
    <property type="entry name" value="DNA_brk_join_enz"/>
</dbReference>
<dbReference type="InterPro" id="IPR002104">
    <property type="entry name" value="Integrase_catalytic"/>
</dbReference>
<name>I0HSF1_RUBGI</name>
<gene>
    <name evidence="6" type="ordered locus">RGE_25990</name>
</gene>
<dbReference type="HOGENOM" id="CLU_047407_3_0_4"/>
<dbReference type="PATRIC" id="fig|983917.3.peg.2523"/>
<dbReference type="PANTHER" id="PTHR30349">
    <property type="entry name" value="PHAGE INTEGRASE-RELATED"/>
    <property type="match status" value="1"/>
</dbReference>
<proteinExistence type="predicted"/>
<dbReference type="Proteomes" id="UP000007883">
    <property type="component" value="Chromosome"/>
</dbReference>
<dbReference type="PANTHER" id="PTHR30349:SF81">
    <property type="entry name" value="TYROSINE RECOMBINASE XERC"/>
    <property type="match status" value="1"/>
</dbReference>
<protein>
    <submittedName>
        <fullName evidence="6">Integrase family protein</fullName>
    </submittedName>
</protein>
<evidence type="ECO:0000256" key="2">
    <source>
        <dbReference type="ARBA" id="ARBA00022908"/>
    </source>
</evidence>
<dbReference type="SUPFAM" id="SSF47823">
    <property type="entry name" value="lambda integrase-like, N-terminal domain"/>
    <property type="match status" value="1"/>
</dbReference>
<keyword evidence="2" id="KW-0229">DNA integration</keyword>
<dbReference type="Gene3D" id="1.10.150.130">
    <property type="match status" value="1"/>
</dbReference>
<feature type="domain" description="Tyr recombinase" evidence="5">
    <location>
        <begin position="142"/>
        <end position="336"/>
    </location>
</feature>
<dbReference type="GO" id="GO:0015074">
    <property type="term" value="P:DNA integration"/>
    <property type="evidence" value="ECO:0007669"/>
    <property type="project" value="UniProtKB-KW"/>
</dbReference>
<dbReference type="KEGG" id="rge:RGE_25990"/>
<evidence type="ECO:0000259" key="5">
    <source>
        <dbReference type="PROSITE" id="PS51898"/>
    </source>
</evidence>
<dbReference type="Gene3D" id="1.10.443.10">
    <property type="entry name" value="Intergrase catalytic core"/>
    <property type="match status" value="1"/>
</dbReference>
<reference evidence="6 7" key="1">
    <citation type="journal article" date="2012" name="J. Bacteriol.">
        <title>Complete genome sequence of phototrophic betaproteobacterium Rubrivivax gelatinosus IL144.</title>
        <authorList>
            <person name="Nagashima S."/>
            <person name="Kamimura A."/>
            <person name="Shimizu T."/>
            <person name="Nakamura-isaki S."/>
            <person name="Aono E."/>
            <person name="Sakamoto K."/>
            <person name="Ichikawa N."/>
            <person name="Nakazawa H."/>
            <person name="Sekine M."/>
            <person name="Yamazaki S."/>
            <person name="Fujita N."/>
            <person name="Shimada K."/>
            <person name="Hanada S."/>
            <person name="Nagashima K.V.P."/>
        </authorList>
    </citation>
    <scope>NUCLEOTIDE SEQUENCE [LARGE SCALE GENOMIC DNA]</scope>
    <source>
        <strain evidence="7">NBRC 100245 / IL144</strain>
    </source>
</reference>
<keyword evidence="1" id="KW-0159">Chromosome partition</keyword>
<evidence type="ECO:0000256" key="3">
    <source>
        <dbReference type="ARBA" id="ARBA00023125"/>
    </source>
</evidence>
<dbReference type="PROSITE" id="PS51898">
    <property type="entry name" value="TYR_RECOMBINASE"/>
    <property type="match status" value="1"/>
</dbReference>
<keyword evidence="3" id="KW-0238">DNA-binding</keyword>
<evidence type="ECO:0000256" key="4">
    <source>
        <dbReference type="ARBA" id="ARBA00023172"/>
    </source>
</evidence>
<evidence type="ECO:0000313" key="6">
    <source>
        <dbReference type="EMBL" id="BAL95938.1"/>
    </source>
</evidence>
<dbReference type="GO" id="GO:0007059">
    <property type="term" value="P:chromosome segregation"/>
    <property type="evidence" value="ECO:0007669"/>
    <property type="project" value="UniProtKB-KW"/>
</dbReference>
<dbReference type="RefSeq" id="WP_014428800.1">
    <property type="nucleotide sequence ID" value="NC_017075.1"/>
</dbReference>
<dbReference type="Pfam" id="PF00589">
    <property type="entry name" value="Phage_integrase"/>
    <property type="match status" value="1"/>
</dbReference>
<keyword evidence="7" id="KW-1185">Reference proteome</keyword>
<evidence type="ECO:0000313" key="7">
    <source>
        <dbReference type="Proteomes" id="UP000007883"/>
    </source>
</evidence>
<dbReference type="eggNOG" id="COG0582">
    <property type="taxonomic scope" value="Bacteria"/>
</dbReference>
<dbReference type="SUPFAM" id="SSF56349">
    <property type="entry name" value="DNA breaking-rejoining enzymes"/>
    <property type="match status" value="1"/>
</dbReference>
<organism evidence="6 7">
    <name type="scientific">Rubrivivax gelatinosus (strain NBRC 100245 / IL144)</name>
    <dbReference type="NCBI Taxonomy" id="983917"/>
    <lineage>
        <taxon>Bacteria</taxon>
        <taxon>Pseudomonadati</taxon>
        <taxon>Pseudomonadota</taxon>
        <taxon>Betaproteobacteria</taxon>
        <taxon>Burkholderiales</taxon>
        <taxon>Sphaerotilaceae</taxon>
        <taxon>Rubrivivax</taxon>
    </lineage>
</organism>
<dbReference type="InterPro" id="IPR010998">
    <property type="entry name" value="Integrase_recombinase_N"/>
</dbReference>